<dbReference type="Pfam" id="PF01899">
    <property type="entry name" value="MNHE"/>
    <property type="match status" value="1"/>
</dbReference>
<protein>
    <submittedName>
        <fullName evidence="7">Cation transporter</fullName>
    </submittedName>
</protein>
<keyword evidence="8" id="KW-1185">Reference proteome</keyword>
<dbReference type="PANTHER" id="PTHR34584:SF1">
    <property type="entry name" value="NA(+)_H(+) ANTIPORTER SUBUNIT E1"/>
    <property type="match status" value="1"/>
</dbReference>
<dbReference type="RefSeq" id="WP_113288641.1">
    <property type="nucleotide sequence ID" value="NZ_QNTQ01000005.1"/>
</dbReference>
<evidence type="ECO:0000256" key="5">
    <source>
        <dbReference type="ARBA" id="ARBA00022989"/>
    </source>
</evidence>
<dbReference type="Proteomes" id="UP000253370">
    <property type="component" value="Unassembled WGS sequence"/>
</dbReference>
<dbReference type="OrthoDB" id="7852837at2"/>
<gene>
    <name evidence="7" type="ORF">DRV85_06560</name>
</gene>
<sequence length="159" mass="16604">MDGPKFTAILHRALLLGGVWVVLTGGEAKGLALGAAAVPVALWMSLRLLPASAPLRLWRLAGHLPRFLAGSLRGGIDVTRRALAPRLRLAPGWVEVPLDLPPGGRAAMGGELSLMPGTLAAGSRQDRLLVHVLDTDAGFERTIRDAAAAITAMTDGAPR</sequence>
<keyword evidence="3" id="KW-1003">Cell membrane</keyword>
<dbReference type="GO" id="GO:0008324">
    <property type="term" value="F:monoatomic cation transmembrane transporter activity"/>
    <property type="evidence" value="ECO:0007669"/>
    <property type="project" value="InterPro"/>
</dbReference>
<comment type="caution">
    <text evidence="7">The sequence shown here is derived from an EMBL/GenBank/DDBJ whole genome shotgun (WGS) entry which is preliminary data.</text>
</comment>
<evidence type="ECO:0000313" key="8">
    <source>
        <dbReference type="Proteomes" id="UP000253370"/>
    </source>
</evidence>
<evidence type="ECO:0000256" key="3">
    <source>
        <dbReference type="ARBA" id="ARBA00022475"/>
    </source>
</evidence>
<dbReference type="InterPro" id="IPR002758">
    <property type="entry name" value="Cation_antiport_E"/>
</dbReference>
<keyword evidence="5" id="KW-1133">Transmembrane helix</keyword>
<dbReference type="AlphaFoldDB" id="A0A365UB83"/>
<accession>A0A365UB83</accession>
<evidence type="ECO:0000256" key="1">
    <source>
        <dbReference type="ARBA" id="ARBA00004651"/>
    </source>
</evidence>
<reference evidence="7 8" key="1">
    <citation type="submission" date="2018-07" db="EMBL/GenBank/DDBJ databases">
        <title>Rhodosalinus sp. strain E84T genomic sequence and assembly.</title>
        <authorList>
            <person name="Liu Z.-W."/>
            <person name="Lu D.-C."/>
        </authorList>
    </citation>
    <scope>NUCLEOTIDE SEQUENCE [LARGE SCALE GENOMIC DNA]</scope>
    <source>
        <strain evidence="7 8">E84</strain>
    </source>
</reference>
<dbReference type="PANTHER" id="PTHR34584">
    <property type="entry name" value="NA(+)/H(+) ANTIPORTER SUBUNIT E1"/>
    <property type="match status" value="1"/>
</dbReference>
<organism evidence="7 8">
    <name type="scientific">Rhodosalinus halophilus</name>
    <dbReference type="NCBI Taxonomy" id="2259333"/>
    <lineage>
        <taxon>Bacteria</taxon>
        <taxon>Pseudomonadati</taxon>
        <taxon>Pseudomonadota</taxon>
        <taxon>Alphaproteobacteria</taxon>
        <taxon>Rhodobacterales</taxon>
        <taxon>Paracoccaceae</taxon>
        <taxon>Rhodosalinus</taxon>
    </lineage>
</organism>
<comment type="subcellular location">
    <subcellularLocation>
        <location evidence="1">Cell membrane</location>
        <topology evidence="1">Multi-pass membrane protein</topology>
    </subcellularLocation>
</comment>
<keyword evidence="4" id="KW-0812">Transmembrane</keyword>
<evidence type="ECO:0000256" key="6">
    <source>
        <dbReference type="ARBA" id="ARBA00023136"/>
    </source>
</evidence>
<dbReference type="EMBL" id="QNTQ01000005">
    <property type="protein sequence ID" value="RBI86404.1"/>
    <property type="molecule type" value="Genomic_DNA"/>
</dbReference>
<evidence type="ECO:0000256" key="2">
    <source>
        <dbReference type="ARBA" id="ARBA00006228"/>
    </source>
</evidence>
<dbReference type="GO" id="GO:0005886">
    <property type="term" value="C:plasma membrane"/>
    <property type="evidence" value="ECO:0007669"/>
    <property type="project" value="UniProtKB-SubCell"/>
</dbReference>
<evidence type="ECO:0000313" key="7">
    <source>
        <dbReference type="EMBL" id="RBI86404.1"/>
    </source>
</evidence>
<comment type="similarity">
    <text evidence="2">Belongs to the CPA3 antiporters (TC 2.A.63) subunit E family.</text>
</comment>
<evidence type="ECO:0000256" key="4">
    <source>
        <dbReference type="ARBA" id="ARBA00022692"/>
    </source>
</evidence>
<keyword evidence="6" id="KW-0472">Membrane</keyword>
<proteinExistence type="inferred from homology"/>
<name>A0A365UB83_9RHOB</name>